<dbReference type="AlphaFoldDB" id="A0A023B3N6"/>
<comment type="caution">
    <text evidence="2">The sequence shown here is derived from an EMBL/GenBank/DDBJ whole genome shotgun (WGS) entry which is preliminary data.</text>
</comment>
<feature type="region of interest" description="Disordered" evidence="1">
    <location>
        <begin position="65"/>
        <end position="136"/>
    </location>
</feature>
<dbReference type="GeneID" id="22913883"/>
<sequence length="339" mass="37717">MRIPASRRGEPGLRTCLVLAVAERAIAEPLVQEEQHAVRWLSKGPSVSIGLAAGVGMDWIEEEEQWMEEEEPMGPGSGQGMNLGEGMDLEQEDRKPWQEDRKPWQEDRKPWQEDRESPLSSSPLSSSPLSSSPLSSSPLLGCTEKGYIWPAVGSEGYQAVASVLRDREWAAMERVDWPSVSGTCTLQYLESAAMISSYYSWPFGRVEESLASRLRPAFWVSVDAQWREEVWLTACLLQRVKASPTRLADFCAGTLGHDPIPVGREAFREHRVTARPVESKPGSRLRCVARLRSAGRSDMVLTVHEYARATNSTRAHTTLLTRLALDQPQRPFEGSGSVA</sequence>
<dbReference type="EMBL" id="AFNH02000819">
    <property type="protein sequence ID" value="EZG55692.1"/>
    <property type="molecule type" value="Genomic_DNA"/>
</dbReference>
<dbReference type="Proteomes" id="UP000019763">
    <property type="component" value="Unassembled WGS sequence"/>
</dbReference>
<keyword evidence="3" id="KW-1185">Reference proteome</keyword>
<feature type="compositionally biased region" description="Basic and acidic residues" evidence="1">
    <location>
        <begin position="92"/>
        <end position="117"/>
    </location>
</feature>
<evidence type="ECO:0000313" key="2">
    <source>
        <dbReference type="EMBL" id="EZG55692.1"/>
    </source>
</evidence>
<gene>
    <name evidence="2" type="ORF">GNI_109700</name>
</gene>
<name>A0A023B3N6_GRENI</name>
<reference evidence="2" key="1">
    <citation type="submission" date="2013-12" db="EMBL/GenBank/DDBJ databases">
        <authorList>
            <person name="Omoto C.K."/>
            <person name="Sibley D."/>
            <person name="Venepally P."/>
            <person name="Hadjithomas M."/>
            <person name="Karamycheva S."/>
            <person name="Brunk B."/>
            <person name="Roos D."/>
            <person name="Caler E."/>
            <person name="Lorenzi H."/>
        </authorList>
    </citation>
    <scope>NUCLEOTIDE SEQUENCE</scope>
</reference>
<evidence type="ECO:0000256" key="1">
    <source>
        <dbReference type="SAM" id="MobiDB-lite"/>
    </source>
</evidence>
<accession>A0A023B3N6</accession>
<feature type="compositionally biased region" description="Low complexity" evidence="1">
    <location>
        <begin position="118"/>
        <end position="136"/>
    </location>
</feature>
<protein>
    <submittedName>
        <fullName evidence="2">Uncharacterized protein</fullName>
    </submittedName>
</protein>
<proteinExistence type="predicted"/>
<dbReference type="VEuPathDB" id="CryptoDB:GNI_109700"/>
<dbReference type="RefSeq" id="XP_011131463.1">
    <property type="nucleotide sequence ID" value="XM_011133161.1"/>
</dbReference>
<evidence type="ECO:0000313" key="3">
    <source>
        <dbReference type="Proteomes" id="UP000019763"/>
    </source>
</evidence>
<feature type="non-terminal residue" evidence="2">
    <location>
        <position position="339"/>
    </location>
</feature>
<organism evidence="2 3">
    <name type="scientific">Gregarina niphandrodes</name>
    <name type="common">Septate eugregarine</name>
    <dbReference type="NCBI Taxonomy" id="110365"/>
    <lineage>
        <taxon>Eukaryota</taxon>
        <taxon>Sar</taxon>
        <taxon>Alveolata</taxon>
        <taxon>Apicomplexa</taxon>
        <taxon>Conoidasida</taxon>
        <taxon>Gregarinasina</taxon>
        <taxon>Eugregarinorida</taxon>
        <taxon>Gregarinidae</taxon>
        <taxon>Gregarina</taxon>
    </lineage>
</organism>